<evidence type="ECO:0000256" key="2">
    <source>
        <dbReference type="SAM" id="MobiDB-lite"/>
    </source>
</evidence>
<evidence type="ECO:0000313" key="4">
    <source>
        <dbReference type="Proteomes" id="UP000515140"/>
    </source>
</evidence>
<dbReference type="InParanoid" id="A0A6P5KL08"/>
<dbReference type="InterPro" id="IPR029058">
    <property type="entry name" value="AB_hydrolase_fold"/>
</dbReference>
<proteinExistence type="inferred from homology"/>
<dbReference type="InterPro" id="IPR050309">
    <property type="entry name" value="Type-B_Carboxylest/Lipase"/>
</dbReference>
<feature type="region of interest" description="Disordered" evidence="2">
    <location>
        <begin position="1"/>
        <end position="24"/>
    </location>
</feature>
<dbReference type="Proteomes" id="UP000515140">
    <property type="component" value="Unplaced"/>
</dbReference>
<name>A0A6P5KL08_PHACI</name>
<dbReference type="RefSeq" id="XP_020845141.1">
    <property type="nucleotide sequence ID" value="XM_020989482.1"/>
</dbReference>
<dbReference type="Gene3D" id="3.40.50.1820">
    <property type="entry name" value="alpha/beta hydrolase"/>
    <property type="match status" value="2"/>
</dbReference>
<dbReference type="SUPFAM" id="SSF53474">
    <property type="entry name" value="alpha/beta-Hydrolases"/>
    <property type="match status" value="2"/>
</dbReference>
<dbReference type="AlphaFoldDB" id="A0A6P5KL08"/>
<evidence type="ECO:0000256" key="1">
    <source>
        <dbReference type="ARBA" id="ARBA00005964"/>
    </source>
</evidence>
<dbReference type="KEGG" id="pcw:110210509"/>
<dbReference type="GeneID" id="110210509"/>
<reference evidence="5" key="1">
    <citation type="submission" date="2025-08" db="UniProtKB">
        <authorList>
            <consortium name="RefSeq"/>
        </authorList>
    </citation>
    <scope>IDENTIFICATION</scope>
    <source>
        <tissue evidence="5">Spleen</tissue>
    </source>
</reference>
<evidence type="ECO:0000259" key="3">
    <source>
        <dbReference type="Pfam" id="PF00135"/>
    </source>
</evidence>
<keyword evidence="4" id="KW-1185">Reference proteome</keyword>
<dbReference type="PANTHER" id="PTHR11559">
    <property type="entry name" value="CARBOXYLESTERASE"/>
    <property type="match status" value="1"/>
</dbReference>
<organism evidence="4 5">
    <name type="scientific">Phascolarctos cinereus</name>
    <name type="common">Koala</name>
    <dbReference type="NCBI Taxonomy" id="38626"/>
    <lineage>
        <taxon>Eukaryota</taxon>
        <taxon>Metazoa</taxon>
        <taxon>Chordata</taxon>
        <taxon>Craniata</taxon>
        <taxon>Vertebrata</taxon>
        <taxon>Euteleostomi</taxon>
        <taxon>Mammalia</taxon>
        <taxon>Metatheria</taxon>
        <taxon>Diprotodontia</taxon>
        <taxon>Phascolarctidae</taxon>
        <taxon>Phascolarctos</taxon>
    </lineage>
</organism>
<dbReference type="Pfam" id="PF00135">
    <property type="entry name" value="COesterase"/>
    <property type="match status" value="1"/>
</dbReference>
<feature type="domain" description="Carboxylesterase type B" evidence="3">
    <location>
        <begin position="80"/>
        <end position="200"/>
    </location>
</feature>
<comment type="similarity">
    <text evidence="1">Belongs to the type-B carboxylesterase/lipase family.</text>
</comment>
<dbReference type="InterPro" id="IPR002018">
    <property type="entry name" value="CarbesteraseB"/>
</dbReference>
<gene>
    <name evidence="5" type="primary">LOC110210509</name>
</gene>
<protein>
    <submittedName>
        <fullName evidence="5">Cocaine esterase-like</fullName>
    </submittedName>
</protein>
<accession>A0A6P5KL08</accession>
<sequence length="244" mass="27180">MDRRKGNGGDSCRLKKDHKQGRHADDLIRTTESGQIQGTQISIKGIDKVLSVFLGILFAKFPVGALRFSPPKPPDSWSNVLSPMSKGLFHRAIMESGVAILPGLFSSSSEMVMIFVGANLSAYDRHSSASMVECLRSKSEGEILAITKQFKIIPGVVDGQFFPKHPEELLATGEYHHVSSITSVNNHEYGWVIPVVKSLVAMEYKPELKENSFYNLLDKMAIHPLFEDLQGGKTFSLLRWSFHF</sequence>
<evidence type="ECO:0000313" key="5">
    <source>
        <dbReference type="RefSeq" id="XP_020845141.1"/>
    </source>
</evidence>